<reference evidence="1" key="1">
    <citation type="submission" date="2024-12" db="EMBL/GenBank/DDBJ databases">
        <title>Comparative genomics and development of molecular markers within Purpureocillium lilacinum and among Purpureocillium species.</title>
        <authorList>
            <person name="Yeh Z.-Y."/>
            <person name="Ni N.-T."/>
            <person name="Lo P.-H."/>
            <person name="Mushyakhwo K."/>
            <person name="Lin C.-F."/>
            <person name="Nai Y.-S."/>
        </authorList>
    </citation>
    <scope>NUCLEOTIDE SEQUENCE</scope>
    <source>
        <strain evidence="1">NCHU-NPUST-175</strain>
    </source>
</reference>
<sequence>MQTPALMRTAYPPLPTPVYVNSGLAQPQKHQVRDVHNANDKPHQQPGNGQPPRIRHVDASREGDAAGERSPLVVRVEHIPRHARLDCHETASSGKVDQGQRDEWQHAAEHHLRPGQGGIQSRPPHRRSDND</sequence>
<comment type="caution">
    <text evidence="1">The sequence shown here is derived from an EMBL/GenBank/DDBJ whole genome shotgun (WGS) entry which is preliminary data.</text>
</comment>
<evidence type="ECO:0000313" key="1">
    <source>
        <dbReference type="EMBL" id="KAL3956408.1"/>
    </source>
</evidence>
<protein>
    <submittedName>
        <fullName evidence="1">Uncharacterized protein</fullName>
    </submittedName>
</protein>
<accession>A0ACC4DM94</accession>
<proteinExistence type="predicted"/>
<name>A0ACC4DM94_PURLI</name>
<organism evidence="1 2">
    <name type="scientific">Purpureocillium lilacinum</name>
    <name type="common">Paecilomyces lilacinus</name>
    <dbReference type="NCBI Taxonomy" id="33203"/>
    <lineage>
        <taxon>Eukaryota</taxon>
        <taxon>Fungi</taxon>
        <taxon>Dikarya</taxon>
        <taxon>Ascomycota</taxon>
        <taxon>Pezizomycotina</taxon>
        <taxon>Sordariomycetes</taxon>
        <taxon>Hypocreomycetidae</taxon>
        <taxon>Hypocreales</taxon>
        <taxon>Ophiocordycipitaceae</taxon>
        <taxon>Purpureocillium</taxon>
    </lineage>
</organism>
<dbReference type="Proteomes" id="UP001638806">
    <property type="component" value="Unassembled WGS sequence"/>
</dbReference>
<dbReference type="EMBL" id="JBGNUJ010000008">
    <property type="protein sequence ID" value="KAL3956408.1"/>
    <property type="molecule type" value="Genomic_DNA"/>
</dbReference>
<gene>
    <name evidence="1" type="ORF">ACCO45_009254</name>
</gene>
<keyword evidence="2" id="KW-1185">Reference proteome</keyword>
<evidence type="ECO:0000313" key="2">
    <source>
        <dbReference type="Proteomes" id="UP001638806"/>
    </source>
</evidence>